<keyword evidence="2" id="KW-1185">Reference proteome</keyword>
<dbReference type="AlphaFoldDB" id="A0A9D3YEI4"/>
<comment type="caution">
    <text evidence="1">The sequence shown here is derived from an EMBL/GenBank/DDBJ whole genome shotgun (WGS) entry which is preliminary data.</text>
</comment>
<organism evidence="1 2">
    <name type="scientific">Dreissena polymorpha</name>
    <name type="common">Zebra mussel</name>
    <name type="synonym">Mytilus polymorpha</name>
    <dbReference type="NCBI Taxonomy" id="45954"/>
    <lineage>
        <taxon>Eukaryota</taxon>
        <taxon>Metazoa</taxon>
        <taxon>Spiralia</taxon>
        <taxon>Lophotrochozoa</taxon>
        <taxon>Mollusca</taxon>
        <taxon>Bivalvia</taxon>
        <taxon>Autobranchia</taxon>
        <taxon>Heteroconchia</taxon>
        <taxon>Euheterodonta</taxon>
        <taxon>Imparidentia</taxon>
        <taxon>Neoheterodontei</taxon>
        <taxon>Myida</taxon>
        <taxon>Dreissenoidea</taxon>
        <taxon>Dreissenidae</taxon>
        <taxon>Dreissena</taxon>
    </lineage>
</organism>
<gene>
    <name evidence="1" type="ORF">DPMN_084414</name>
</gene>
<name>A0A9D3YEI4_DREPO</name>
<reference evidence="1" key="1">
    <citation type="journal article" date="2019" name="bioRxiv">
        <title>The Genome of the Zebra Mussel, Dreissena polymorpha: A Resource for Invasive Species Research.</title>
        <authorList>
            <person name="McCartney M.A."/>
            <person name="Auch B."/>
            <person name="Kono T."/>
            <person name="Mallez S."/>
            <person name="Zhang Y."/>
            <person name="Obille A."/>
            <person name="Becker A."/>
            <person name="Abrahante J.E."/>
            <person name="Garbe J."/>
            <person name="Badalamenti J.P."/>
            <person name="Herman A."/>
            <person name="Mangelson H."/>
            <person name="Liachko I."/>
            <person name="Sullivan S."/>
            <person name="Sone E.D."/>
            <person name="Koren S."/>
            <person name="Silverstein K.A.T."/>
            <person name="Beckman K.B."/>
            <person name="Gohl D.M."/>
        </authorList>
    </citation>
    <scope>NUCLEOTIDE SEQUENCE</scope>
    <source>
        <strain evidence="1">Duluth1</strain>
        <tissue evidence="1">Whole animal</tissue>
    </source>
</reference>
<protein>
    <submittedName>
        <fullName evidence="1">Uncharacterized protein</fullName>
    </submittedName>
</protein>
<reference evidence="1" key="2">
    <citation type="submission" date="2020-11" db="EMBL/GenBank/DDBJ databases">
        <authorList>
            <person name="McCartney M.A."/>
            <person name="Auch B."/>
            <person name="Kono T."/>
            <person name="Mallez S."/>
            <person name="Becker A."/>
            <person name="Gohl D.M."/>
            <person name="Silverstein K.A.T."/>
            <person name="Koren S."/>
            <person name="Bechman K.B."/>
            <person name="Herman A."/>
            <person name="Abrahante J.E."/>
            <person name="Garbe J."/>
        </authorList>
    </citation>
    <scope>NUCLEOTIDE SEQUENCE</scope>
    <source>
        <strain evidence="1">Duluth1</strain>
        <tissue evidence="1">Whole animal</tissue>
    </source>
</reference>
<evidence type="ECO:0000313" key="1">
    <source>
        <dbReference type="EMBL" id="KAH3696932.1"/>
    </source>
</evidence>
<dbReference type="Proteomes" id="UP000828390">
    <property type="component" value="Unassembled WGS sequence"/>
</dbReference>
<dbReference type="EMBL" id="JAIWYP010000016">
    <property type="protein sequence ID" value="KAH3696932.1"/>
    <property type="molecule type" value="Genomic_DNA"/>
</dbReference>
<accession>A0A9D3YEI4</accession>
<proteinExistence type="predicted"/>
<sequence length="123" mass="14171">MTVDYFTDPSDRKYSVMNNVDCKSSNVVYAVNCRRYRRYVNVGETGGTLYQLVFFPGHFSVSKSHAALPDRHAALFKGKFRHAPFFQRQIWPRALIDNIFIALRSNLVRKISFLHCLCSSDCA</sequence>
<evidence type="ECO:0000313" key="2">
    <source>
        <dbReference type="Proteomes" id="UP000828390"/>
    </source>
</evidence>